<reference evidence="9 10" key="1">
    <citation type="journal article" date="2012" name="Environ. Microbiol.">
        <title>The genome of the ammonia-oxidizing Candidatus Nitrososphaera gargensis: insights into metabolic versatility and environmental adaptations.</title>
        <authorList>
            <person name="Spang A."/>
            <person name="Poehlein A."/>
            <person name="Offre P."/>
            <person name="Zumbragel S."/>
            <person name="Haider S."/>
            <person name="Rychlik N."/>
            <person name="Nowka B."/>
            <person name="Schmeisser C."/>
            <person name="Lebedeva E.V."/>
            <person name="Rattei T."/>
            <person name="Bohm C."/>
            <person name="Schmid M."/>
            <person name="Galushko A."/>
            <person name="Hatzenpichler R."/>
            <person name="Weinmaier T."/>
            <person name="Daniel R."/>
            <person name="Schleper C."/>
            <person name="Spieck E."/>
            <person name="Streit W."/>
            <person name="Wagner M."/>
        </authorList>
    </citation>
    <scope>NUCLEOTIDE SEQUENCE [LARGE SCALE GENOMIC DNA]</scope>
    <source>
        <strain evidence="10">Ga9.2</strain>
    </source>
</reference>
<dbReference type="GO" id="GO:0046872">
    <property type="term" value="F:metal ion binding"/>
    <property type="evidence" value="ECO:0007669"/>
    <property type="project" value="UniProtKB-UniRule"/>
</dbReference>
<evidence type="ECO:0000256" key="5">
    <source>
        <dbReference type="ARBA" id="ARBA00022801"/>
    </source>
</evidence>
<dbReference type="GO" id="GO:0043571">
    <property type="term" value="P:maintenance of CRISPR repeat elements"/>
    <property type="evidence" value="ECO:0007669"/>
    <property type="project" value="UniProtKB-UniRule"/>
</dbReference>
<dbReference type="InterPro" id="IPR019199">
    <property type="entry name" value="Virulence_VapD/CRISPR_Cas2"/>
</dbReference>
<dbReference type="GO" id="GO:0016787">
    <property type="term" value="F:hydrolase activity"/>
    <property type="evidence" value="ECO:0007669"/>
    <property type="project" value="UniProtKB-KW"/>
</dbReference>
<dbReference type="EMBL" id="CP002408">
    <property type="protein sequence ID" value="AFU57327.1"/>
    <property type="molecule type" value="Genomic_DNA"/>
</dbReference>
<dbReference type="Proteomes" id="UP000008037">
    <property type="component" value="Chromosome"/>
</dbReference>
<name>K0IHN8_NITGG</name>
<keyword evidence="2 8" id="KW-0540">Nuclease</keyword>
<dbReference type="HOGENOM" id="CLU_161124_2_0_2"/>
<sequence>MRYIIVYDITDDNLRTLTSETLKDYGLKRIQKSAFMGSLKKHALNSLLTDLRRMVNVDSVIVFPLCDSDFRNMVSIGKEFVEEEKQDVQFF</sequence>
<evidence type="ECO:0000256" key="2">
    <source>
        <dbReference type="ARBA" id="ARBA00022722"/>
    </source>
</evidence>
<evidence type="ECO:0000256" key="4">
    <source>
        <dbReference type="ARBA" id="ARBA00022759"/>
    </source>
</evidence>
<comment type="function">
    <text evidence="8">CRISPR (clustered regularly interspaced short palindromic repeat), is an adaptive immune system that provides protection against mobile genetic elements (viruses, transposable elements and conjugative plasmids). CRISPR clusters contain sequences complementary to antecedent mobile elements and target invading nucleic acids. CRISPR clusters are transcribed and processed into CRISPR RNA (crRNA). Functions as a ssRNA-specific endoribonuclease. Involved in the integration of spacer DNA into the CRISPR cassette.</text>
</comment>
<dbReference type="KEGG" id="nga:Ngar_c03790"/>
<dbReference type="CDD" id="cd09725">
    <property type="entry name" value="Cas2_I_II_III"/>
    <property type="match status" value="1"/>
</dbReference>
<keyword evidence="6 8" id="KW-0460">Magnesium</keyword>
<dbReference type="RefSeq" id="WP_015017874.1">
    <property type="nucleotide sequence ID" value="NC_018719.1"/>
</dbReference>
<gene>
    <name evidence="8 9" type="primary">cas2</name>
    <name evidence="9" type="ordered locus">Ngar_c03790</name>
</gene>
<evidence type="ECO:0000313" key="9">
    <source>
        <dbReference type="EMBL" id="AFU57327.1"/>
    </source>
</evidence>
<keyword evidence="7 8" id="KW-0051">Antiviral defense</keyword>
<evidence type="ECO:0000256" key="1">
    <source>
        <dbReference type="ARBA" id="ARBA00001946"/>
    </source>
</evidence>
<dbReference type="HAMAP" id="MF_01471">
    <property type="entry name" value="Cas2"/>
    <property type="match status" value="1"/>
</dbReference>
<keyword evidence="3 8" id="KW-0479">Metal-binding</keyword>
<dbReference type="NCBIfam" id="TIGR01573">
    <property type="entry name" value="cas2"/>
    <property type="match status" value="1"/>
</dbReference>
<dbReference type="SUPFAM" id="SSF143430">
    <property type="entry name" value="TTP0101/SSO1404-like"/>
    <property type="match status" value="1"/>
</dbReference>
<keyword evidence="4 8" id="KW-0255">Endonuclease</keyword>
<dbReference type="AlphaFoldDB" id="K0IHN8"/>
<evidence type="ECO:0000256" key="7">
    <source>
        <dbReference type="ARBA" id="ARBA00023118"/>
    </source>
</evidence>
<keyword evidence="5 8" id="KW-0378">Hydrolase</keyword>
<dbReference type="PANTHER" id="PTHR34405:SF3">
    <property type="entry name" value="CRISPR-ASSOCIATED ENDORIBONUCLEASE CAS2 3"/>
    <property type="match status" value="1"/>
</dbReference>
<dbReference type="EC" id="3.1.-.-" evidence="8"/>
<dbReference type="GO" id="GO:0004521">
    <property type="term" value="F:RNA endonuclease activity"/>
    <property type="evidence" value="ECO:0007669"/>
    <property type="project" value="InterPro"/>
</dbReference>
<dbReference type="InParanoid" id="K0IHN8"/>
<comment type="cofactor">
    <cofactor evidence="1 8">
        <name>Mg(2+)</name>
        <dbReference type="ChEBI" id="CHEBI:18420"/>
    </cofactor>
</comment>
<protein>
    <recommendedName>
        <fullName evidence="8">CRISPR-associated endoribonuclease Cas2</fullName>
        <ecNumber evidence="8">3.1.-.-</ecNumber>
    </recommendedName>
</protein>
<proteinExistence type="inferred from homology"/>
<feature type="binding site" evidence="8">
    <location>
        <position position="8"/>
    </location>
    <ligand>
        <name>Mg(2+)</name>
        <dbReference type="ChEBI" id="CHEBI:18420"/>
        <note>catalytic</note>
    </ligand>
</feature>
<organism evidence="9 10">
    <name type="scientific">Nitrososphaera gargensis (strain Ga9.2)</name>
    <dbReference type="NCBI Taxonomy" id="1237085"/>
    <lineage>
        <taxon>Archaea</taxon>
        <taxon>Nitrososphaerota</taxon>
        <taxon>Nitrososphaeria</taxon>
        <taxon>Nitrososphaerales</taxon>
        <taxon>Nitrososphaeraceae</taxon>
        <taxon>Nitrososphaera</taxon>
    </lineage>
</organism>
<comment type="subunit">
    <text evidence="8">Homodimer, forms a heterotetramer with a Cas1 homodimer.</text>
</comment>
<dbReference type="GO" id="GO:0051607">
    <property type="term" value="P:defense response to virus"/>
    <property type="evidence" value="ECO:0007669"/>
    <property type="project" value="UniProtKB-UniRule"/>
</dbReference>
<dbReference type="OrthoDB" id="75992at2157"/>
<evidence type="ECO:0000256" key="8">
    <source>
        <dbReference type="HAMAP-Rule" id="MF_01471"/>
    </source>
</evidence>
<dbReference type="Gene3D" id="3.30.70.240">
    <property type="match status" value="1"/>
</dbReference>
<dbReference type="GeneID" id="13796555"/>
<dbReference type="STRING" id="1237085.Ngar_c03790"/>
<keyword evidence="10" id="KW-1185">Reference proteome</keyword>
<accession>K0IHN8</accession>
<comment type="similarity">
    <text evidence="8">Belongs to the CRISPR-associated endoribonuclease Cas2 protein family.</text>
</comment>
<dbReference type="InterPro" id="IPR021127">
    <property type="entry name" value="CRISPR_associated_Cas2"/>
</dbReference>
<evidence type="ECO:0000313" key="10">
    <source>
        <dbReference type="Proteomes" id="UP000008037"/>
    </source>
</evidence>
<dbReference type="Pfam" id="PF09827">
    <property type="entry name" value="CRISPR_Cas2"/>
    <property type="match status" value="1"/>
</dbReference>
<evidence type="ECO:0000256" key="3">
    <source>
        <dbReference type="ARBA" id="ARBA00022723"/>
    </source>
</evidence>
<evidence type="ECO:0000256" key="6">
    <source>
        <dbReference type="ARBA" id="ARBA00022842"/>
    </source>
</evidence>
<dbReference type="PANTHER" id="PTHR34405">
    <property type="entry name" value="CRISPR-ASSOCIATED ENDORIBONUCLEASE CAS2"/>
    <property type="match status" value="1"/>
</dbReference>